<proteinExistence type="predicted"/>
<dbReference type="Proteomes" id="UP000753908">
    <property type="component" value="Unassembled WGS sequence"/>
</dbReference>
<accession>A0A951UA24</accession>
<reference evidence="1" key="1">
    <citation type="submission" date="2021-05" db="EMBL/GenBank/DDBJ databases">
        <authorList>
            <person name="Pietrasiak N."/>
            <person name="Ward R."/>
            <person name="Stajich J.E."/>
            <person name="Kurbessoian T."/>
        </authorList>
    </citation>
    <scope>NUCLEOTIDE SEQUENCE</scope>
    <source>
        <strain evidence="1">CPER-KK1</strain>
    </source>
</reference>
<organism evidence="1 2">
    <name type="scientific">Symplocastrum torsivum CPER-KK1</name>
    <dbReference type="NCBI Taxonomy" id="450513"/>
    <lineage>
        <taxon>Bacteria</taxon>
        <taxon>Bacillati</taxon>
        <taxon>Cyanobacteriota</taxon>
        <taxon>Cyanophyceae</taxon>
        <taxon>Oscillatoriophycideae</taxon>
        <taxon>Oscillatoriales</taxon>
        <taxon>Microcoleaceae</taxon>
        <taxon>Symplocastrum</taxon>
    </lineage>
</organism>
<dbReference type="EMBL" id="JAHHIF010000006">
    <property type="protein sequence ID" value="MBW4544081.1"/>
    <property type="molecule type" value="Genomic_DNA"/>
</dbReference>
<evidence type="ECO:0000313" key="2">
    <source>
        <dbReference type="Proteomes" id="UP000753908"/>
    </source>
</evidence>
<name>A0A951UA24_9CYAN</name>
<sequence length="82" mass="9418">MSLVHKGINKHVIEYLDYYCGLEDAPEDWKLVSYGITSRYLQKLTQKQGVDVMLQKTTKDSSQSYTVATFELLPDSSLKEIK</sequence>
<gene>
    <name evidence="1" type="ORF">KME25_06520</name>
</gene>
<dbReference type="AlphaFoldDB" id="A0A951UA24"/>
<comment type="caution">
    <text evidence="1">The sequence shown here is derived from an EMBL/GenBank/DDBJ whole genome shotgun (WGS) entry which is preliminary data.</text>
</comment>
<reference evidence="1" key="2">
    <citation type="journal article" date="2022" name="Microbiol. Resour. Announc.">
        <title>Metagenome Sequencing to Explore Phylogenomics of Terrestrial Cyanobacteria.</title>
        <authorList>
            <person name="Ward R.D."/>
            <person name="Stajich J.E."/>
            <person name="Johansen J.R."/>
            <person name="Huntemann M."/>
            <person name="Clum A."/>
            <person name="Foster B."/>
            <person name="Foster B."/>
            <person name="Roux S."/>
            <person name="Palaniappan K."/>
            <person name="Varghese N."/>
            <person name="Mukherjee S."/>
            <person name="Reddy T.B.K."/>
            <person name="Daum C."/>
            <person name="Copeland A."/>
            <person name="Chen I.A."/>
            <person name="Ivanova N.N."/>
            <person name="Kyrpides N.C."/>
            <person name="Shapiro N."/>
            <person name="Eloe-Fadrosh E.A."/>
            <person name="Pietrasiak N."/>
        </authorList>
    </citation>
    <scope>NUCLEOTIDE SEQUENCE</scope>
    <source>
        <strain evidence="1">CPER-KK1</strain>
    </source>
</reference>
<evidence type="ECO:0000313" key="1">
    <source>
        <dbReference type="EMBL" id="MBW4544081.1"/>
    </source>
</evidence>
<protein>
    <submittedName>
        <fullName evidence="1">Uncharacterized protein</fullName>
    </submittedName>
</protein>